<feature type="transmembrane region" description="Helical" evidence="6">
    <location>
        <begin position="425"/>
        <end position="447"/>
    </location>
</feature>
<keyword evidence="6" id="KW-0812">Transmembrane</keyword>
<evidence type="ECO:0000256" key="1">
    <source>
        <dbReference type="ARBA" id="ARBA00022679"/>
    </source>
</evidence>
<dbReference type="Gene3D" id="3.30.200.20">
    <property type="entry name" value="Phosphorylase Kinase, domain 1"/>
    <property type="match status" value="1"/>
</dbReference>
<dbReference type="Gene3D" id="1.10.510.10">
    <property type="entry name" value="Transferase(Phosphotransferase) domain 1"/>
    <property type="match status" value="1"/>
</dbReference>
<reference evidence="9" key="1">
    <citation type="journal article" date="2019" name="Int. J. Syst. Evol. Microbiol.">
        <title>The Global Catalogue of Microorganisms (GCM) 10K type strain sequencing project: providing services to taxonomists for standard genome sequencing and annotation.</title>
        <authorList>
            <consortium name="The Broad Institute Genomics Platform"/>
            <consortium name="The Broad Institute Genome Sequencing Center for Infectious Disease"/>
            <person name="Wu L."/>
            <person name="Ma J."/>
        </authorList>
    </citation>
    <scope>NUCLEOTIDE SEQUENCE [LARGE SCALE GENOMIC DNA]</scope>
    <source>
        <strain evidence="9">JCM 17759</strain>
    </source>
</reference>
<dbReference type="SMART" id="SM00220">
    <property type="entry name" value="S_TKc"/>
    <property type="match status" value="1"/>
</dbReference>
<evidence type="ECO:0000256" key="2">
    <source>
        <dbReference type="ARBA" id="ARBA00022741"/>
    </source>
</evidence>
<dbReference type="EMBL" id="BAABGA010000030">
    <property type="protein sequence ID" value="GAA4453094.1"/>
    <property type="molecule type" value="Genomic_DNA"/>
</dbReference>
<dbReference type="Pfam" id="PF00069">
    <property type="entry name" value="Pkinase"/>
    <property type="match status" value="1"/>
</dbReference>
<organism evidence="8 9">
    <name type="scientific">Novipirellula rosea</name>
    <dbReference type="NCBI Taxonomy" id="1031540"/>
    <lineage>
        <taxon>Bacteria</taxon>
        <taxon>Pseudomonadati</taxon>
        <taxon>Planctomycetota</taxon>
        <taxon>Planctomycetia</taxon>
        <taxon>Pirellulales</taxon>
        <taxon>Pirellulaceae</taxon>
        <taxon>Novipirellula</taxon>
    </lineage>
</organism>
<keyword evidence="6" id="KW-1133">Transmembrane helix</keyword>
<dbReference type="SUPFAM" id="SSF56112">
    <property type="entry name" value="Protein kinase-like (PK-like)"/>
    <property type="match status" value="1"/>
</dbReference>
<evidence type="ECO:0000256" key="5">
    <source>
        <dbReference type="PROSITE-ProRule" id="PRU10141"/>
    </source>
</evidence>
<dbReference type="PANTHER" id="PTHR43289:SF6">
    <property type="entry name" value="SERINE_THREONINE-PROTEIN KINASE NEKL-3"/>
    <property type="match status" value="1"/>
</dbReference>
<protein>
    <recommendedName>
        <fullName evidence="7">Protein kinase domain-containing protein</fullName>
    </recommendedName>
</protein>
<evidence type="ECO:0000259" key="7">
    <source>
        <dbReference type="PROSITE" id="PS50011"/>
    </source>
</evidence>
<keyword evidence="1" id="KW-0808">Transferase</keyword>
<dbReference type="PANTHER" id="PTHR43289">
    <property type="entry name" value="MITOGEN-ACTIVATED PROTEIN KINASE KINASE KINASE 20-RELATED"/>
    <property type="match status" value="1"/>
</dbReference>
<evidence type="ECO:0000256" key="3">
    <source>
        <dbReference type="ARBA" id="ARBA00022777"/>
    </source>
</evidence>
<evidence type="ECO:0000313" key="8">
    <source>
        <dbReference type="EMBL" id="GAA4453094.1"/>
    </source>
</evidence>
<gene>
    <name evidence="8" type="ORF">GCM10023156_23450</name>
</gene>
<dbReference type="InterPro" id="IPR017441">
    <property type="entry name" value="Protein_kinase_ATP_BS"/>
</dbReference>
<dbReference type="InterPro" id="IPR000719">
    <property type="entry name" value="Prot_kinase_dom"/>
</dbReference>
<feature type="binding site" evidence="5">
    <location>
        <position position="142"/>
    </location>
    <ligand>
        <name>ATP</name>
        <dbReference type="ChEBI" id="CHEBI:30616"/>
    </ligand>
</feature>
<keyword evidence="6" id="KW-0472">Membrane</keyword>
<evidence type="ECO:0000256" key="6">
    <source>
        <dbReference type="SAM" id="Phobius"/>
    </source>
</evidence>
<dbReference type="InterPro" id="IPR008271">
    <property type="entry name" value="Ser/Thr_kinase_AS"/>
</dbReference>
<sequence>MINEQVTGWCDPSRVEAFLSESLTEAEEVSWMSHLDECASCRERLQNAAADKKTWLQWESVLQDAIDDTVSLSTTGSQREFSDNESADHSVQRVIEMLVPSDDPEMLGRIGVYEVTGVVGAGGMGIILKGHERSLDRIVAIKVLAPHLATSGAARHRFGREAKAAAAVVHPNVIAIHSVSNEGPLPFLVMPYVPGDSVQQRLDRRGPFEIIQVLRIGRQIAAGLAAAHEQGLVHRDIKPANILLAGGVDRVIITDFGLARAVDDASMTRSGIISGTPQYMSPEQARGESIDVRSDLFSLGSVLYSMCAGHSPFRAETSYGVLHRIIHESPRSIREANPSVPIWLSRFFEQLHAKLPNDRIQSATQVERLLTTCIAHLEQPDQSSVPFELLEPARKSKSNSVSLLVGEKNMETFDYLYHKLTFVTAYLLLGAVGIFLLSLVCAVLGLSNAVTTFTGVAQALGFAGGMLFVAFLFASLTRGIMYFLVNRKRDLPSN</sequence>
<proteinExistence type="predicted"/>
<dbReference type="PROSITE" id="PS00107">
    <property type="entry name" value="PROTEIN_KINASE_ATP"/>
    <property type="match status" value="1"/>
</dbReference>
<keyword evidence="4 5" id="KW-0067">ATP-binding</keyword>
<evidence type="ECO:0000313" key="9">
    <source>
        <dbReference type="Proteomes" id="UP001500840"/>
    </source>
</evidence>
<dbReference type="CDD" id="cd14014">
    <property type="entry name" value="STKc_PknB_like"/>
    <property type="match status" value="1"/>
</dbReference>
<dbReference type="Proteomes" id="UP001500840">
    <property type="component" value="Unassembled WGS sequence"/>
</dbReference>
<feature type="domain" description="Protein kinase" evidence="7">
    <location>
        <begin position="113"/>
        <end position="371"/>
    </location>
</feature>
<keyword evidence="2 5" id="KW-0547">Nucleotide-binding</keyword>
<dbReference type="PROSITE" id="PS50011">
    <property type="entry name" value="PROTEIN_KINASE_DOM"/>
    <property type="match status" value="1"/>
</dbReference>
<dbReference type="RefSeq" id="WP_345322172.1">
    <property type="nucleotide sequence ID" value="NZ_BAABGA010000030.1"/>
</dbReference>
<dbReference type="InterPro" id="IPR011009">
    <property type="entry name" value="Kinase-like_dom_sf"/>
</dbReference>
<keyword evidence="3" id="KW-0418">Kinase</keyword>
<comment type="caution">
    <text evidence="8">The sequence shown here is derived from an EMBL/GenBank/DDBJ whole genome shotgun (WGS) entry which is preliminary data.</text>
</comment>
<accession>A0ABP8MRH6</accession>
<dbReference type="PROSITE" id="PS00108">
    <property type="entry name" value="PROTEIN_KINASE_ST"/>
    <property type="match status" value="1"/>
</dbReference>
<feature type="transmembrane region" description="Helical" evidence="6">
    <location>
        <begin position="459"/>
        <end position="485"/>
    </location>
</feature>
<keyword evidence="9" id="KW-1185">Reference proteome</keyword>
<evidence type="ECO:0000256" key="4">
    <source>
        <dbReference type="ARBA" id="ARBA00022840"/>
    </source>
</evidence>
<name>A0ABP8MRH6_9BACT</name>